<evidence type="ECO:0000313" key="3">
    <source>
        <dbReference type="EMBL" id="KAA5547411.1"/>
    </source>
</evidence>
<evidence type="ECO:0000256" key="1">
    <source>
        <dbReference type="SAM" id="MobiDB-lite"/>
    </source>
</evidence>
<accession>A0A5M6DIW1</accession>
<dbReference type="AlphaFoldDB" id="A0A5M6DIW1"/>
<sequence length="196" mass="21412">MKRRYLRIGDWKRNVLIVATASCLGLTACDNGNQTEQGATADWSGGQTNTKGVITELTEVSPDKWQITDERPAGVGEVAAIVRHYDGQIDTLKGEALQQQMQQYASVHPTNTNGFGMMDVLMWSSIGYMAGRMMSPNPRYYANPNVMNRTSAWRNDISQQRGRGATYGTGTNTSRRTAAPAGRSGVFSGRSGGFYS</sequence>
<feature type="region of interest" description="Disordered" evidence="1">
    <location>
        <begin position="153"/>
        <end position="196"/>
    </location>
</feature>
<reference evidence="3 4" key="1">
    <citation type="submission" date="2019-09" db="EMBL/GenBank/DDBJ databases">
        <title>Genome sequence and assembly of Adhaeribacter sp.</title>
        <authorList>
            <person name="Chhetri G."/>
        </authorList>
    </citation>
    <scope>NUCLEOTIDE SEQUENCE [LARGE SCALE GENOMIC DNA]</scope>
    <source>
        <strain evidence="3 4">DK36</strain>
    </source>
</reference>
<dbReference type="Proteomes" id="UP000323426">
    <property type="component" value="Unassembled WGS sequence"/>
</dbReference>
<organism evidence="3 4">
    <name type="scientific">Adhaeribacter rhizoryzae</name>
    <dbReference type="NCBI Taxonomy" id="2607907"/>
    <lineage>
        <taxon>Bacteria</taxon>
        <taxon>Pseudomonadati</taxon>
        <taxon>Bacteroidota</taxon>
        <taxon>Cytophagia</taxon>
        <taxon>Cytophagales</taxon>
        <taxon>Hymenobacteraceae</taxon>
        <taxon>Adhaeribacter</taxon>
    </lineage>
</organism>
<dbReference type="Pfam" id="PF26303">
    <property type="entry name" value="UPF0323"/>
    <property type="match status" value="1"/>
</dbReference>
<keyword evidence="4" id="KW-1185">Reference proteome</keyword>
<proteinExistence type="predicted"/>
<dbReference type="EMBL" id="VWSF01000005">
    <property type="protein sequence ID" value="KAA5547411.1"/>
    <property type="molecule type" value="Genomic_DNA"/>
</dbReference>
<name>A0A5M6DIW1_9BACT</name>
<dbReference type="PROSITE" id="PS51257">
    <property type="entry name" value="PROKAR_LIPOPROTEIN"/>
    <property type="match status" value="1"/>
</dbReference>
<gene>
    <name evidence="3" type="ORF">F0145_08770</name>
</gene>
<dbReference type="InterPro" id="IPR059092">
    <property type="entry name" value="UPF0323_dom"/>
</dbReference>
<evidence type="ECO:0000313" key="4">
    <source>
        <dbReference type="Proteomes" id="UP000323426"/>
    </source>
</evidence>
<comment type="caution">
    <text evidence="3">The sequence shown here is derived from an EMBL/GenBank/DDBJ whole genome shotgun (WGS) entry which is preliminary data.</text>
</comment>
<evidence type="ECO:0000259" key="2">
    <source>
        <dbReference type="Pfam" id="PF26303"/>
    </source>
</evidence>
<protein>
    <recommendedName>
        <fullName evidence="2">UPF0323 domain-containing protein</fullName>
    </recommendedName>
</protein>
<dbReference type="RefSeq" id="WP_150087991.1">
    <property type="nucleotide sequence ID" value="NZ_VWSF01000005.1"/>
</dbReference>
<feature type="domain" description="UPF0323" evidence="2">
    <location>
        <begin position="53"/>
        <end position="163"/>
    </location>
</feature>